<reference evidence="1" key="1">
    <citation type="journal article" date="2014" name="Front. Microbiol.">
        <title>High frequency of phylogenetically diverse reductive dehalogenase-homologous genes in deep subseafloor sedimentary metagenomes.</title>
        <authorList>
            <person name="Kawai M."/>
            <person name="Futagami T."/>
            <person name="Toyoda A."/>
            <person name="Takaki Y."/>
            <person name="Nishi S."/>
            <person name="Hori S."/>
            <person name="Arai W."/>
            <person name="Tsubouchi T."/>
            <person name="Morono Y."/>
            <person name="Uchiyama I."/>
            <person name="Ito T."/>
            <person name="Fujiyama A."/>
            <person name="Inagaki F."/>
            <person name="Takami H."/>
        </authorList>
    </citation>
    <scope>NUCLEOTIDE SEQUENCE</scope>
    <source>
        <strain evidence="1">Expedition CK06-06</strain>
    </source>
</reference>
<proteinExistence type="predicted"/>
<comment type="caution">
    <text evidence="1">The sequence shown here is derived from an EMBL/GenBank/DDBJ whole genome shotgun (WGS) entry which is preliminary data.</text>
</comment>
<organism evidence="1">
    <name type="scientific">marine sediment metagenome</name>
    <dbReference type="NCBI Taxonomy" id="412755"/>
    <lineage>
        <taxon>unclassified sequences</taxon>
        <taxon>metagenomes</taxon>
        <taxon>ecological metagenomes</taxon>
    </lineage>
</organism>
<sequence>MISLGELKVYADKYGVDLAYIERDYALSWFLAGLFKNEILKKILVFKGGTAIHKIYFLKTRFSVDLDFTLKKPIEEAVLKKNLNSVCDQSYLDSGIEFSLVKLKKTREVRGEEAFDGRVSFVGPRGQRTVPQRIKLDFTLFEKIILPPKKLPIIHPYSDNCKGKIFAYQLEEILAEKLRTLLQRTQPRDFYDVWFILTQKDVWVDKKKIVSIFFKKCKHKSVEVIDWSEFFQSSKVIGLTKHFESSLRKQLKSVPDFEVVKKDLQRILVDIFKRL</sequence>
<dbReference type="InterPro" id="IPR014942">
    <property type="entry name" value="AbiEii"/>
</dbReference>
<dbReference type="Pfam" id="PF08843">
    <property type="entry name" value="AbiEii"/>
    <property type="match status" value="1"/>
</dbReference>
<gene>
    <name evidence="1" type="ORF">S03H2_00384</name>
</gene>
<dbReference type="EMBL" id="BARU01000064">
    <property type="protein sequence ID" value="GAH26459.1"/>
    <property type="molecule type" value="Genomic_DNA"/>
</dbReference>
<accession>X1FAR7</accession>
<name>X1FAR7_9ZZZZ</name>
<dbReference type="AlphaFoldDB" id="X1FAR7"/>
<protein>
    <recommendedName>
        <fullName evidence="2">Nucleotidyl transferase AbiEii/AbiGii toxin family protein</fullName>
    </recommendedName>
</protein>
<evidence type="ECO:0000313" key="1">
    <source>
        <dbReference type="EMBL" id="GAH26459.1"/>
    </source>
</evidence>
<evidence type="ECO:0008006" key="2">
    <source>
        <dbReference type="Google" id="ProtNLM"/>
    </source>
</evidence>
<dbReference type="Gene3D" id="3.10.450.620">
    <property type="entry name" value="JHP933, nucleotidyltransferase-like core domain"/>
    <property type="match status" value="1"/>
</dbReference>